<name>A0A4Q2D7R9_9AGAR</name>
<dbReference type="AlphaFoldDB" id="A0A4Q2D7R9"/>
<reference evidence="11 12" key="1">
    <citation type="submission" date="2019-01" db="EMBL/GenBank/DDBJ databases">
        <title>Draft genome sequence of Psathyrella aberdarensis IHI B618.</title>
        <authorList>
            <person name="Buettner E."/>
            <person name="Kellner H."/>
        </authorList>
    </citation>
    <scope>NUCLEOTIDE SEQUENCE [LARGE SCALE GENOMIC DNA]</scope>
    <source>
        <strain evidence="11 12">IHI B618</strain>
    </source>
</reference>
<dbReference type="GO" id="GO:0140664">
    <property type="term" value="F:ATP-dependent DNA damage sensor activity"/>
    <property type="evidence" value="ECO:0007669"/>
    <property type="project" value="InterPro"/>
</dbReference>
<dbReference type="InterPro" id="IPR036187">
    <property type="entry name" value="DNA_mismatch_repair_MutS_sf"/>
</dbReference>
<evidence type="ECO:0000313" key="12">
    <source>
        <dbReference type="Proteomes" id="UP000290288"/>
    </source>
</evidence>
<dbReference type="PIRSF" id="PIRSF037677">
    <property type="entry name" value="DNA_mis_repair_Msh6"/>
    <property type="match status" value="1"/>
</dbReference>
<dbReference type="Gene3D" id="1.10.1420.10">
    <property type="match status" value="2"/>
</dbReference>
<dbReference type="GO" id="GO:0030983">
    <property type="term" value="F:mismatched DNA binding"/>
    <property type="evidence" value="ECO:0007669"/>
    <property type="project" value="InterPro"/>
</dbReference>
<dbReference type="GO" id="GO:0005739">
    <property type="term" value="C:mitochondrion"/>
    <property type="evidence" value="ECO:0007669"/>
    <property type="project" value="TreeGrafter"/>
</dbReference>
<dbReference type="GO" id="GO:0043504">
    <property type="term" value="P:mitochondrial DNA repair"/>
    <property type="evidence" value="ECO:0007669"/>
    <property type="project" value="TreeGrafter"/>
</dbReference>
<dbReference type="InterPro" id="IPR007860">
    <property type="entry name" value="DNA_mmatch_repair_MutS_con_dom"/>
</dbReference>
<dbReference type="GO" id="GO:0006298">
    <property type="term" value="P:mismatch repair"/>
    <property type="evidence" value="ECO:0007669"/>
    <property type="project" value="InterPro"/>
</dbReference>
<feature type="domain" description="DNA mismatch repair proteins mutS family" evidence="10">
    <location>
        <begin position="724"/>
        <end position="822"/>
    </location>
</feature>
<evidence type="ECO:0000256" key="4">
    <source>
        <dbReference type="ARBA" id="ARBA00022840"/>
    </source>
</evidence>
<dbReference type="OrthoDB" id="2534523at2759"/>
<evidence type="ECO:0000256" key="7">
    <source>
        <dbReference type="SAM" id="Coils"/>
    </source>
</evidence>
<dbReference type="Pfam" id="PF01624">
    <property type="entry name" value="MutS_I"/>
    <property type="match status" value="1"/>
</dbReference>
<dbReference type="InterPro" id="IPR007695">
    <property type="entry name" value="DNA_mismatch_repair_MutS-lik_N"/>
</dbReference>
<keyword evidence="3" id="KW-0227">DNA damage</keyword>
<feature type="domain" description="DNA mismatch repair protein MutS core" evidence="9">
    <location>
        <begin position="365"/>
        <end position="705"/>
    </location>
</feature>
<dbReference type="Gene3D" id="3.30.420.110">
    <property type="entry name" value="MutS, connector domain"/>
    <property type="match status" value="1"/>
</dbReference>
<dbReference type="GO" id="GO:0005524">
    <property type="term" value="F:ATP binding"/>
    <property type="evidence" value="ECO:0007669"/>
    <property type="project" value="UniProtKB-KW"/>
</dbReference>
<proteinExistence type="inferred from homology"/>
<dbReference type="PANTHER" id="PTHR11361:SF34">
    <property type="entry name" value="DNA MISMATCH REPAIR PROTEIN MSH1, MITOCHONDRIAL"/>
    <property type="match status" value="1"/>
</dbReference>
<feature type="coiled-coil region" evidence="7">
    <location>
        <begin position="488"/>
        <end position="515"/>
    </location>
</feature>
<keyword evidence="7" id="KW-0175">Coiled coil</keyword>
<accession>A0A4Q2D7R9</accession>
<dbReference type="Pfam" id="PF00488">
    <property type="entry name" value="MutS_V"/>
    <property type="match status" value="1"/>
</dbReference>
<evidence type="ECO:0000259" key="9">
    <source>
        <dbReference type="SMART" id="SM00533"/>
    </source>
</evidence>
<evidence type="ECO:0000313" key="11">
    <source>
        <dbReference type="EMBL" id="RXW14255.1"/>
    </source>
</evidence>
<dbReference type="InterPro" id="IPR007696">
    <property type="entry name" value="DNA_mismatch_repair_MutS_core"/>
</dbReference>
<evidence type="ECO:0000256" key="6">
    <source>
        <dbReference type="ARBA" id="ARBA00023204"/>
    </source>
</evidence>
<dbReference type="InterPro" id="IPR027417">
    <property type="entry name" value="P-loop_NTPase"/>
</dbReference>
<gene>
    <name evidence="11" type="ORF">EST38_g11599</name>
</gene>
<feature type="region of interest" description="Disordered" evidence="8">
    <location>
        <begin position="1"/>
        <end position="109"/>
    </location>
</feature>
<evidence type="ECO:0000256" key="1">
    <source>
        <dbReference type="ARBA" id="ARBA00006271"/>
    </source>
</evidence>
<evidence type="ECO:0000256" key="5">
    <source>
        <dbReference type="ARBA" id="ARBA00023125"/>
    </source>
</evidence>
<dbReference type="EMBL" id="SDEE01000733">
    <property type="protein sequence ID" value="RXW14255.1"/>
    <property type="molecule type" value="Genomic_DNA"/>
</dbReference>
<dbReference type="InterPro" id="IPR016151">
    <property type="entry name" value="DNA_mismatch_repair_MutS_N"/>
</dbReference>
<evidence type="ECO:0000256" key="2">
    <source>
        <dbReference type="ARBA" id="ARBA00022741"/>
    </source>
</evidence>
<evidence type="ECO:0000256" key="8">
    <source>
        <dbReference type="SAM" id="MobiDB-lite"/>
    </source>
</evidence>
<dbReference type="SUPFAM" id="SSF48334">
    <property type="entry name" value="DNA repair protein MutS, domain III"/>
    <property type="match status" value="1"/>
</dbReference>
<dbReference type="GO" id="GO:0005634">
    <property type="term" value="C:nucleus"/>
    <property type="evidence" value="ECO:0007669"/>
    <property type="project" value="TreeGrafter"/>
</dbReference>
<dbReference type="Proteomes" id="UP000290288">
    <property type="component" value="Unassembled WGS sequence"/>
</dbReference>
<evidence type="ECO:0008006" key="13">
    <source>
        <dbReference type="Google" id="ProtNLM"/>
    </source>
</evidence>
<evidence type="ECO:0000256" key="3">
    <source>
        <dbReference type="ARBA" id="ARBA00022763"/>
    </source>
</evidence>
<dbReference type="InterPro" id="IPR000432">
    <property type="entry name" value="DNA_mismatch_repair_MutS_C"/>
</dbReference>
<comment type="similarity">
    <text evidence="1">Belongs to the DNA mismatch repair MutS family.</text>
</comment>
<dbReference type="InterPro" id="IPR017261">
    <property type="entry name" value="DNA_mismatch_repair_MutS/MSH"/>
</dbReference>
<dbReference type="Gene3D" id="3.40.1170.10">
    <property type="entry name" value="DNA repair protein MutS, domain I"/>
    <property type="match status" value="1"/>
</dbReference>
<dbReference type="PANTHER" id="PTHR11361">
    <property type="entry name" value="DNA MISMATCH REPAIR PROTEIN MUTS FAMILY MEMBER"/>
    <property type="match status" value="1"/>
</dbReference>
<dbReference type="Gene3D" id="3.40.50.300">
    <property type="entry name" value="P-loop containing nucleotide triphosphate hydrolases"/>
    <property type="match status" value="1"/>
</dbReference>
<protein>
    <recommendedName>
        <fullName evidence="13">DNA mismatch repair proteins mutS family domain-containing protein</fullName>
    </recommendedName>
</protein>
<dbReference type="SUPFAM" id="SSF55271">
    <property type="entry name" value="DNA repair protein MutS, domain I"/>
    <property type="match status" value="1"/>
</dbReference>
<evidence type="ECO:0000259" key="10">
    <source>
        <dbReference type="SMART" id="SM00534"/>
    </source>
</evidence>
<keyword evidence="5" id="KW-0238">DNA-binding</keyword>
<dbReference type="Pfam" id="PF05188">
    <property type="entry name" value="MutS_II"/>
    <property type="match status" value="1"/>
</dbReference>
<sequence>MLGRSAATIKSSNLRPYRCLYSTSPSRAKTQRVKKQVAELPQSYTLPSGERATPLPAFQDASNAPRTLKAKKKGSSKPSKAKLSESSLPEGNATLGHRGGPQPHDDTSAEVMNQPRTQLAREILENLRRFPHCLLLTRVGQFYESYFEQANEIASLLNIKLTSRKWGGRRVPMCGFPLLHLDRHLKTLVQHHKRFVAMCEEFPIYGSFGETGFERRVTRIVTPGTLIDEPFLNTLENNYLLSIHLVPEKSAIGLAWIDVSTGEFFSKESTLETLQDELVRIGPREVILDSSLRDSTSHPVLTYLKEENIFFSFSSSQGEDESSQRSEPEAAAVSMLSAYLQKILMGNAPRLDNPYHETDSTKMQVDAHTIKSLEIREASYEGGTTGSPSISFAEIEGWQSTVAFFSKRTHLRADLIEHLKQVGDISRIVQRFTLKRGDVSDLLSVKKTIDLWGQIIKRLELEKDLEKRKRTKRDWEHIDLLRKRIRTLEILSNRIQSALADANDQESESVEEEEQKALVLQESTPLMENSVKWTIKPSFSRPISALHSSLHDLYTRKDDLECRLRTEYNAPSLTLRASPSQGMHIHIAKPRKDSKNIDTDSSFTTISESASTKSYFYREWSELGTTIARTTALLAQEEKQAFETLREEVVSNAVLLRSNSTTIDEIDVAIGFAVLAEELKFVRPTITEERLYHVVNGRHPSVEMGLMNSGRIFTPNTIEMTPSSNMHIITGPNMAGKSTVLRQTALIAVLAQVGSFVPADAATIGLIDKLFTRIGAKDDLFRDRSTFMVEMLETADILRRATSRSLVSLFPNKLILKDGFLTVD</sequence>
<dbReference type="SMART" id="SM00534">
    <property type="entry name" value="MUTSac"/>
    <property type="match status" value="1"/>
</dbReference>
<dbReference type="STRING" id="2316362.A0A4Q2D7R9"/>
<dbReference type="SUPFAM" id="SSF53150">
    <property type="entry name" value="DNA repair protein MutS, domain II"/>
    <property type="match status" value="1"/>
</dbReference>
<comment type="caution">
    <text evidence="11">The sequence shown here is derived from an EMBL/GenBank/DDBJ whole genome shotgun (WGS) entry which is preliminary data.</text>
</comment>
<keyword evidence="4" id="KW-0067">ATP-binding</keyword>
<keyword evidence="2" id="KW-0547">Nucleotide-binding</keyword>
<keyword evidence="12" id="KW-1185">Reference proteome</keyword>
<keyword evidence="6" id="KW-0234">DNA repair</keyword>
<dbReference type="SMART" id="SM00533">
    <property type="entry name" value="MUTSd"/>
    <property type="match status" value="1"/>
</dbReference>
<dbReference type="InterPro" id="IPR036678">
    <property type="entry name" value="MutS_con_dom_sf"/>
</dbReference>
<dbReference type="SUPFAM" id="SSF52540">
    <property type="entry name" value="P-loop containing nucleoside triphosphate hydrolases"/>
    <property type="match status" value="1"/>
</dbReference>
<organism evidence="11 12">
    <name type="scientific">Candolleomyces aberdarensis</name>
    <dbReference type="NCBI Taxonomy" id="2316362"/>
    <lineage>
        <taxon>Eukaryota</taxon>
        <taxon>Fungi</taxon>
        <taxon>Dikarya</taxon>
        <taxon>Basidiomycota</taxon>
        <taxon>Agaricomycotina</taxon>
        <taxon>Agaricomycetes</taxon>
        <taxon>Agaricomycetidae</taxon>
        <taxon>Agaricales</taxon>
        <taxon>Agaricineae</taxon>
        <taxon>Psathyrellaceae</taxon>
        <taxon>Candolleomyces</taxon>
    </lineage>
</organism>
<dbReference type="InterPro" id="IPR045076">
    <property type="entry name" value="MutS"/>
</dbReference>
<dbReference type="Pfam" id="PF05192">
    <property type="entry name" value="MutS_III"/>
    <property type="match status" value="1"/>
</dbReference>